<evidence type="ECO:0000256" key="2">
    <source>
        <dbReference type="ARBA" id="ARBA00022552"/>
    </source>
</evidence>
<evidence type="ECO:0000313" key="8">
    <source>
        <dbReference type="EMBL" id="PMP72377.1"/>
    </source>
</evidence>
<dbReference type="EMBL" id="PNIN01000023">
    <property type="protein sequence ID" value="PMP72377.1"/>
    <property type="molecule type" value="Genomic_DNA"/>
</dbReference>
<organism evidence="8 9">
    <name type="scientific">Calditerrivibrio nitroreducens</name>
    <dbReference type="NCBI Taxonomy" id="477976"/>
    <lineage>
        <taxon>Bacteria</taxon>
        <taxon>Pseudomonadati</taxon>
        <taxon>Deferribacterota</taxon>
        <taxon>Deferribacteres</taxon>
        <taxon>Deferribacterales</taxon>
        <taxon>Calditerrivibrionaceae</taxon>
    </lineage>
</organism>
<proteinExistence type="inferred from homology"/>
<comment type="subcellular location">
    <subcellularLocation>
        <location evidence="6">Cytoplasm</location>
    </subcellularLocation>
</comment>
<comment type="caution">
    <text evidence="8">The sequence shown here is derived from an EMBL/GenBank/DDBJ whole genome shotgun (WGS) entry which is preliminary data.</text>
</comment>
<dbReference type="Proteomes" id="UP000242881">
    <property type="component" value="Unassembled WGS sequence"/>
</dbReference>
<evidence type="ECO:0000256" key="3">
    <source>
        <dbReference type="ARBA" id="ARBA00022603"/>
    </source>
</evidence>
<dbReference type="AlphaFoldDB" id="A0A2J6WPR1"/>
<dbReference type="NCBIfam" id="TIGR00096">
    <property type="entry name" value="16S rRNA (cytidine(1402)-2'-O)-methyltransferase"/>
    <property type="match status" value="1"/>
</dbReference>
<keyword evidence="3 6" id="KW-0489">Methyltransferase</keyword>
<feature type="domain" description="Tetrapyrrole methylase" evidence="7">
    <location>
        <begin position="3"/>
        <end position="195"/>
    </location>
</feature>
<evidence type="ECO:0000256" key="4">
    <source>
        <dbReference type="ARBA" id="ARBA00022679"/>
    </source>
</evidence>
<accession>A0A2J6WPR1</accession>
<gene>
    <name evidence="6 8" type="primary">rsmI</name>
    <name evidence="8" type="ORF">C0187_01740</name>
</gene>
<reference evidence="8 9" key="1">
    <citation type="submission" date="2018-01" db="EMBL/GenBank/DDBJ databases">
        <title>Metagenomic assembled genomes from two thermal pools in the Uzon Caldera, Kamchatka, Russia.</title>
        <authorList>
            <person name="Wilkins L."/>
            <person name="Ettinger C."/>
        </authorList>
    </citation>
    <scope>NUCLEOTIDE SEQUENCE [LARGE SCALE GENOMIC DNA]</scope>
    <source>
        <strain evidence="8">ZAV-05</strain>
    </source>
</reference>
<dbReference type="PANTHER" id="PTHR46111">
    <property type="entry name" value="RIBOSOMAL RNA SMALL SUBUNIT METHYLTRANSFERASE I"/>
    <property type="match status" value="1"/>
</dbReference>
<dbReference type="PANTHER" id="PTHR46111:SF1">
    <property type="entry name" value="RIBOSOMAL RNA SMALL SUBUNIT METHYLTRANSFERASE I"/>
    <property type="match status" value="1"/>
</dbReference>
<dbReference type="CDD" id="cd11648">
    <property type="entry name" value="RsmI"/>
    <property type="match status" value="1"/>
</dbReference>
<dbReference type="RefSeq" id="WP_424605327.1">
    <property type="nucleotide sequence ID" value="NZ_JBNAVA010000003.1"/>
</dbReference>
<evidence type="ECO:0000259" key="7">
    <source>
        <dbReference type="Pfam" id="PF00590"/>
    </source>
</evidence>
<name>A0A2J6WPR1_9BACT</name>
<comment type="similarity">
    <text evidence="6">Belongs to the methyltransferase superfamily. RsmI family.</text>
</comment>
<dbReference type="Gene3D" id="3.40.1010.10">
    <property type="entry name" value="Cobalt-precorrin-4 Transmethylase, Domain 1"/>
    <property type="match status" value="1"/>
</dbReference>
<keyword evidence="2 6" id="KW-0698">rRNA processing</keyword>
<dbReference type="Pfam" id="PF00590">
    <property type="entry name" value="TP_methylase"/>
    <property type="match status" value="1"/>
</dbReference>
<protein>
    <recommendedName>
        <fullName evidence="6">Ribosomal RNA small subunit methyltransferase I</fullName>
        <ecNumber evidence="6">2.1.1.198</ecNumber>
    </recommendedName>
    <alternativeName>
        <fullName evidence="6">16S rRNA 2'-O-ribose C1402 methyltransferase</fullName>
    </alternativeName>
    <alternativeName>
        <fullName evidence="6">rRNA (cytidine-2'-O-)-methyltransferase RsmI</fullName>
    </alternativeName>
</protein>
<dbReference type="PROSITE" id="PS01296">
    <property type="entry name" value="RSMI"/>
    <property type="match status" value="1"/>
</dbReference>
<comment type="catalytic activity">
    <reaction evidence="6">
        <text>cytidine(1402) in 16S rRNA + S-adenosyl-L-methionine = 2'-O-methylcytidine(1402) in 16S rRNA + S-adenosyl-L-homocysteine + H(+)</text>
        <dbReference type="Rhea" id="RHEA:42924"/>
        <dbReference type="Rhea" id="RHEA-COMP:10285"/>
        <dbReference type="Rhea" id="RHEA-COMP:10286"/>
        <dbReference type="ChEBI" id="CHEBI:15378"/>
        <dbReference type="ChEBI" id="CHEBI:57856"/>
        <dbReference type="ChEBI" id="CHEBI:59789"/>
        <dbReference type="ChEBI" id="CHEBI:74495"/>
        <dbReference type="ChEBI" id="CHEBI:82748"/>
        <dbReference type="EC" id="2.1.1.198"/>
    </reaction>
</comment>
<evidence type="ECO:0000256" key="1">
    <source>
        <dbReference type="ARBA" id="ARBA00022490"/>
    </source>
</evidence>
<keyword evidence="5 6" id="KW-0949">S-adenosyl-L-methionine</keyword>
<evidence type="ECO:0000313" key="9">
    <source>
        <dbReference type="Proteomes" id="UP000242881"/>
    </source>
</evidence>
<keyword evidence="4 6" id="KW-0808">Transferase</keyword>
<dbReference type="GO" id="GO:0070677">
    <property type="term" value="F:rRNA (cytosine-2'-O-)-methyltransferase activity"/>
    <property type="evidence" value="ECO:0007669"/>
    <property type="project" value="UniProtKB-UniRule"/>
</dbReference>
<dbReference type="InterPro" id="IPR008189">
    <property type="entry name" value="rRNA_ssu_MeTfrase_I"/>
</dbReference>
<dbReference type="SUPFAM" id="SSF53790">
    <property type="entry name" value="Tetrapyrrole methylase"/>
    <property type="match status" value="1"/>
</dbReference>
<dbReference type="EC" id="2.1.1.198" evidence="6"/>
<dbReference type="FunFam" id="3.40.1010.10:FF:000007">
    <property type="entry name" value="Ribosomal RNA small subunit methyltransferase I"/>
    <property type="match status" value="1"/>
</dbReference>
<comment type="function">
    <text evidence="6">Catalyzes the 2'-O-methylation of the ribose of cytidine 1402 (C1402) in 16S rRNA.</text>
</comment>
<dbReference type="PIRSF" id="PIRSF005917">
    <property type="entry name" value="MTase_YraL"/>
    <property type="match status" value="1"/>
</dbReference>
<dbReference type="InterPro" id="IPR014777">
    <property type="entry name" value="4pyrrole_Mease_sub1"/>
</dbReference>
<dbReference type="InterPro" id="IPR035996">
    <property type="entry name" value="4pyrrol_Methylase_sf"/>
</dbReference>
<dbReference type="InterPro" id="IPR000878">
    <property type="entry name" value="4pyrrol_Mease"/>
</dbReference>
<evidence type="ECO:0000256" key="5">
    <source>
        <dbReference type="ARBA" id="ARBA00022691"/>
    </source>
</evidence>
<dbReference type="GO" id="GO:0005737">
    <property type="term" value="C:cytoplasm"/>
    <property type="evidence" value="ECO:0007669"/>
    <property type="project" value="UniProtKB-SubCell"/>
</dbReference>
<dbReference type="InterPro" id="IPR018063">
    <property type="entry name" value="SAM_MeTrfase_RsmI_CS"/>
</dbReference>
<dbReference type="Gene3D" id="3.30.950.10">
    <property type="entry name" value="Methyltransferase, Cobalt-precorrin-4 Transmethylase, Domain 2"/>
    <property type="match status" value="1"/>
</dbReference>
<evidence type="ECO:0000256" key="6">
    <source>
        <dbReference type="HAMAP-Rule" id="MF_01877"/>
    </source>
</evidence>
<dbReference type="HAMAP" id="MF_01877">
    <property type="entry name" value="16SrRNA_methyltr_I"/>
    <property type="match status" value="1"/>
</dbReference>
<keyword evidence="1 6" id="KW-0963">Cytoplasm</keyword>
<dbReference type="InterPro" id="IPR014776">
    <property type="entry name" value="4pyrrole_Mease_sub2"/>
</dbReference>
<sequence>MGKLYIVPTPIGNLGDITLRALDVLKNVDVIFSEDTRNTLALLNNFNIKKKLISYHKDNELKASEDIIQHVLSGETVALVSDAGTPCISDPGNIVVRKMNEIRIPVEVLPGATAFVPAVVRSGFPTERIYFCGFLPSKNKERRDFLIYLRDNVFASIVFYEAPHRIKDTLRELLLVFESPFAVVRELSKVYETLYFVEDESSLKDIVEKGEFIIVVNNNIVKHVEKKDAELLDFIFKLKEEGFSKQDIIKILKAFGVKRNRAYNLVIERD</sequence>